<sequence>MKKVKVNVTVKSIVKLLQPHRPHFPDQSPKEVSFPYKIDSNITIKEYNKFLECQESSGYKYQRLNNGDVFIIDMSNPEHGLVSSLLQDYFKVTNGGVFINPPIVVGIDEFHFSLSGTDELIASDVSVYPNKNHVQQPRIPYPGPPPGKKMISHTRESFVK</sequence>
<dbReference type="OrthoDB" id="2329413at2759"/>
<dbReference type="Proteomes" id="UP000266861">
    <property type="component" value="Unassembled WGS sequence"/>
</dbReference>
<evidence type="ECO:0000313" key="2">
    <source>
        <dbReference type="EMBL" id="RHZ89204.1"/>
    </source>
</evidence>
<dbReference type="EMBL" id="PQFF01000016">
    <property type="protein sequence ID" value="RHZ89204.1"/>
    <property type="molecule type" value="Genomic_DNA"/>
</dbReference>
<reference evidence="2 3" key="1">
    <citation type="submission" date="2018-08" db="EMBL/GenBank/DDBJ databases">
        <title>Genome and evolution of the arbuscular mycorrhizal fungus Diversispora epigaea (formerly Glomus versiforme) and its bacterial endosymbionts.</title>
        <authorList>
            <person name="Sun X."/>
            <person name="Fei Z."/>
            <person name="Harrison M."/>
        </authorList>
    </citation>
    <scope>NUCLEOTIDE SEQUENCE [LARGE SCALE GENOMIC DNA]</scope>
    <source>
        <strain evidence="2 3">IT104</strain>
    </source>
</reference>
<evidence type="ECO:0000256" key="1">
    <source>
        <dbReference type="SAM" id="MobiDB-lite"/>
    </source>
</evidence>
<evidence type="ECO:0000313" key="3">
    <source>
        <dbReference type="Proteomes" id="UP000266861"/>
    </source>
</evidence>
<name>A0A397JVD5_9GLOM</name>
<comment type="caution">
    <text evidence="2">The sequence shown here is derived from an EMBL/GenBank/DDBJ whole genome shotgun (WGS) entry which is preliminary data.</text>
</comment>
<proteinExistence type="predicted"/>
<accession>A0A397JVD5</accession>
<dbReference type="AlphaFoldDB" id="A0A397JVD5"/>
<keyword evidence="3" id="KW-1185">Reference proteome</keyword>
<organism evidence="2 3">
    <name type="scientific">Diversispora epigaea</name>
    <dbReference type="NCBI Taxonomy" id="1348612"/>
    <lineage>
        <taxon>Eukaryota</taxon>
        <taxon>Fungi</taxon>
        <taxon>Fungi incertae sedis</taxon>
        <taxon>Mucoromycota</taxon>
        <taxon>Glomeromycotina</taxon>
        <taxon>Glomeromycetes</taxon>
        <taxon>Diversisporales</taxon>
        <taxon>Diversisporaceae</taxon>
        <taxon>Diversispora</taxon>
    </lineage>
</organism>
<protein>
    <submittedName>
        <fullName evidence="2">Uncharacterized protein</fullName>
    </submittedName>
</protein>
<feature type="region of interest" description="Disordered" evidence="1">
    <location>
        <begin position="139"/>
        <end position="160"/>
    </location>
</feature>
<gene>
    <name evidence="2" type="ORF">Glove_18g121</name>
</gene>